<dbReference type="RefSeq" id="WP_143566627.1">
    <property type="nucleotide sequence ID" value="NZ_CP133579.1"/>
</dbReference>
<accession>A0AAP5C6J4</accession>
<sequence length="199" mass="21991">MNAWVEKCASSSQGGLRRRLWIAARRRLAIAIPALVLTACSSAAPPPPSDHLNQRQPVESGSETGMERFKNDIERLTKVRFDDVDALNEQLHTHLGEPTRQGLRDERTAERGNLGGLEIQNITLRSPADDPTHATLVFEVAPPSIALGEIIWEESAMYPPHPDAPDSRPYWSAQVNSAKVVLGLSLDHKTLTYVSISQR</sequence>
<reference evidence="3" key="1">
    <citation type="submission" date="2023-07" db="EMBL/GenBank/DDBJ databases">
        <authorList>
            <person name="Shahid S."/>
            <person name="Akbar M.Y."/>
            <person name="Ajmal W."/>
            <person name="Ansari A."/>
            <person name="Ghazanfar S."/>
        </authorList>
    </citation>
    <scope>NUCLEOTIDE SEQUENCE</scope>
    <source>
        <strain evidence="3">NIGAB</strain>
    </source>
</reference>
<evidence type="ECO:0000313" key="3">
    <source>
        <dbReference type="EMBL" id="MDQ7951967.1"/>
    </source>
</evidence>
<keyword evidence="2" id="KW-0732">Signal</keyword>
<feature type="signal peptide" evidence="2">
    <location>
        <begin position="1"/>
        <end position="43"/>
    </location>
</feature>
<feature type="compositionally biased region" description="Polar residues" evidence="1">
    <location>
        <begin position="54"/>
        <end position="63"/>
    </location>
</feature>
<evidence type="ECO:0000256" key="2">
    <source>
        <dbReference type="SAM" id="SignalP"/>
    </source>
</evidence>
<evidence type="ECO:0000313" key="4">
    <source>
        <dbReference type="Proteomes" id="UP001240529"/>
    </source>
</evidence>
<feature type="chain" id="PRO_5042904214" evidence="2">
    <location>
        <begin position="44"/>
        <end position="199"/>
    </location>
</feature>
<dbReference type="AlphaFoldDB" id="A0AAP5C6J4"/>
<dbReference type="Proteomes" id="UP001240529">
    <property type="component" value="Unassembled WGS sequence"/>
</dbReference>
<evidence type="ECO:0000256" key="1">
    <source>
        <dbReference type="SAM" id="MobiDB-lite"/>
    </source>
</evidence>
<gene>
    <name evidence="3" type="ORF">Q0031_09260</name>
</gene>
<dbReference type="EMBL" id="JAVIAC010000004">
    <property type="protein sequence ID" value="MDQ7951967.1"/>
    <property type="molecule type" value="Genomic_DNA"/>
</dbReference>
<comment type="caution">
    <text evidence="3">The sequence shown here is derived from an EMBL/GenBank/DDBJ whole genome shotgun (WGS) entry which is preliminary data.</text>
</comment>
<feature type="region of interest" description="Disordered" evidence="1">
    <location>
        <begin position="44"/>
        <end position="69"/>
    </location>
</feature>
<proteinExistence type="predicted"/>
<name>A0AAP5C6J4_9GAMM</name>
<organism evidence="3 4">
    <name type="scientific">Stenotrophomonas geniculata</name>
    <dbReference type="NCBI Taxonomy" id="86188"/>
    <lineage>
        <taxon>Bacteria</taxon>
        <taxon>Pseudomonadati</taxon>
        <taxon>Pseudomonadota</taxon>
        <taxon>Gammaproteobacteria</taxon>
        <taxon>Lysobacterales</taxon>
        <taxon>Lysobacteraceae</taxon>
        <taxon>Stenotrophomonas</taxon>
    </lineage>
</organism>
<protein>
    <submittedName>
        <fullName evidence="3">Uncharacterized protein</fullName>
    </submittedName>
</protein>